<feature type="region of interest" description="Disordered" evidence="1">
    <location>
        <begin position="1"/>
        <end position="32"/>
    </location>
</feature>
<feature type="compositionally biased region" description="Acidic residues" evidence="1">
    <location>
        <begin position="250"/>
        <end position="287"/>
    </location>
</feature>
<proteinExistence type="predicted"/>
<feature type="transmembrane region" description="Helical" evidence="2">
    <location>
        <begin position="306"/>
        <end position="326"/>
    </location>
</feature>
<dbReference type="Proteomes" id="UP000248405">
    <property type="component" value="Unassembled WGS sequence"/>
</dbReference>
<feature type="compositionally biased region" description="Low complexity" evidence="1">
    <location>
        <begin position="7"/>
        <end position="18"/>
    </location>
</feature>
<sequence>MSHPQRTTTTAIATATSADPLPNPSMTSTSDGASHKVLQELFGVLRRYEDFKSAKVLVVGKACISHHLKDRSLEKIEILVNTKLPPVTLRGDLIFDQSGYFSMSNMSNAGGCSFYMKVGDSNLIPCTLDTVSPRQLSPTARDLKLQICYQAFGKVHQLQYVPREAIPFADLPSVILMEVLLPSETKTIIKSSQVWNLAKRLDPQFRWEGGQRNALEAKLTRLIDLGWNYEKRTREEWRAALHLHVDELADGVEDESTDGEDELADGMGDESMDGEDDLADGVEDEPLENSPNPLSSNLPMPYVMPWRSWCVGVGVMAFIIVLYFLFLRETQTPEKRHNTWTKWVFIIMTHFLL</sequence>
<dbReference type="EMBL" id="KZ821618">
    <property type="protein sequence ID" value="PYH71493.1"/>
    <property type="molecule type" value="Genomic_DNA"/>
</dbReference>
<evidence type="ECO:0000256" key="2">
    <source>
        <dbReference type="SAM" id="Phobius"/>
    </source>
</evidence>
<keyword evidence="4" id="KW-1185">Reference proteome</keyword>
<evidence type="ECO:0000256" key="1">
    <source>
        <dbReference type="SAM" id="MobiDB-lite"/>
    </source>
</evidence>
<keyword evidence="2" id="KW-1133">Transmembrane helix</keyword>
<feature type="region of interest" description="Disordered" evidence="1">
    <location>
        <begin position="250"/>
        <end position="294"/>
    </location>
</feature>
<accession>A0A319BZZ1</accession>
<reference evidence="3" key="1">
    <citation type="submission" date="2016-12" db="EMBL/GenBank/DDBJ databases">
        <title>The genomes of Aspergillus section Nigri reveals drivers in fungal speciation.</title>
        <authorList>
            <consortium name="DOE Joint Genome Institute"/>
            <person name="Vesth T.C."/>
            <person name="Nybo J."/>
            <person name="Theobald S."/>
            <person name="Brandl J."/>
            <person name="Frisvad J.C."/>
            <person name="Nielsen K.F."/>
            <person name="Lyhne E.K."/>
            <person name="Kogle M.E."/>
            <person name="Kuo A."/>
            <person name="Riley R."/>
            <person name="Clum A."/>
            <person name="Nolan M."/>
            <person name="Lipzen A."/>
            <person name="Salamov A."/>
            <person name="Henrissat B."/>
            <person name="Wiebenga A."/>
            <person name="De Vries R.P."/>
            <person name="Grigoriev I.V."/>
            <person name="Mortensen U.H."/>
            <person name="Andersen M.R."/>
            <person name="Baker S.E."/>
        </authorList>
    </citation>
    <scope>NUCLEOTIDE SEQUENCE [LARGE SCALE GENOMIC DNA]</scope>
    <source>
        <strain evidence="3">CBS 113365</strain>
    </source>
</reference>
<keyword evidence="2" id="KW-0812">Transmembrane</keyword>
<name>A0A319BZZ1_ASPVC</name>
<protein>
    <submittedName>
        <fullName evidence="3">Uncharacterized protein</fullName>
    </submittedName>
</protein>
<dbReference type="RefSeq" id="XP_025565287.1">
    <property type="nucleotide sequence ID" value="XM_025708095.1"/>
</dbReference>
<dbReference type="GeneID" id="37212687"/>
<gene>
    <name evidence="3" type="ORF">BO88DRAFT_412676</name>
</gene>
<keyword evidence="2" id="KW-0472">Membrane</keyword>
<dbReference type="OrthoDB" id="4482145at2759"/>
<dbReference type="AlphaFoldDB" id="A0A319BZZ1"/>
<evidence type="ECO:0000313" key="4">
    <source>
        <dbReference type="Proteomes" id="UP000248405"/>
    </source>
</evidence>
<organism evidence="3 4">
    <name type="scientific">Aspergillus vadensis (strain CBS 113365 / IMI 142717 / IBT 24658)</name>
    <dbReference type="NCBI Taxonomy" id="1448311"/>
    <lineage>
        <taxon>Eukaryota</taxon>
        <taxon>Fungi</taxon>
        <taxon>Dikarya</taxon>
        <taxon>Ascomycota</taxon>
        <taxon>Pezizomycotina</taxon>
        <taxon>Eurotiomycetes</taxon>
        <taxon>Eurotiomycetidae</taxon>
        <taxon>Eurotiales</taxon>
        <taxon>Aspergillaceae</taxon>
        <taxon>Aspergillus</taxon>
        <taxon>Aspergillus subgen. Circumdati</taxon>
    </lineage>
</organism>
<evidence type="ECO:0000313" key="3">
    <source>
        <dbReference type="EMBL" id="PYH71493.1"/>
    </source>
</evidence>